<feature type="transmembrane region" description="Helical" evidence="8">
    <location>
        <begin position="175"/>
        <end position="201"/>
    </location>
</feature>
<dbReference type="InterPro" id="IPR002781">
    <property type="entry name" value="TM_pro_TauE-like"/>
</dbReference>
<comment type="subcellular location">
    <subcellularLocation>
        <location evidence="1 8">Cell membrane</location>
        <topology evidence="1 8">Multi-pass membrane protein</topology>
    </subcellularLocation>
</comment>
<accession>A0A4Y9EL97</accession>
<keyword evidence="3" id="KW-0813">Transport</keyword>
<dbReference type="OrthoDB" id="7582411at2"/>
<evidence type="ECO:0000313" key="10">
    <source>
        <dbReference type="Proteomes" id="UP000297737"/>
    </source>
</evidence>
<evidence type="ECO:0000256" key="1">
    <source>
        <dbReference type="ARBA" id="ARBA00004651"/>
    </source>
</evidence>
<feature type="transmembrane region" description="Helical" evidence="8">
    <location>
        <begin position="221"/>
        <end position="243"/>
    </location>
</feature>
<dbReference type="Proteomes" id="UP000297737">
    <property type="component" value="Unassembled WGS sequence"/>
</dbReference>
<dbReference type="PANTHER" id="PTHR30269:SF0">
    <property type="entry name" value="MEMBRANE TRANSPORTER PROTEIN YFCA-RELATED"/>
    <property type="match status" value="1"/>
</dbReference>
<evidence type="ECO:0000256" key="8">
    <source>
        <dbReference type="RuleBase" id="RU363041"/>
    </source>
</evidence>
<dbReference type="AlphaFoldDB" id="A0A4Y9EL97"/>
<name>A0A4Y9EL97_9SPHN</name>
<sequence length="245" mass="24908">MTFLLLFGAGLWAGVQNALAGGGSFVTLPALIFAGLDPRLANITSTVALFPGQVTTGYAGRSLVANAERLSFKAMAIITLIGGVAGAFLLLQTPSKVFAAMVPWLVLGATGLFAWSSFGPKPHAQSVPPPAWVSGLIQAAIAIYSGFFGGGAGIMTLAALTLARMPVRNAAGTKNVLVSLSNFTATLVFVFSGAVAWGYALAIGSGSMLGGYLGAHALKRVPVMVLKVGVVVIGIALTIGLFLRG</sequence>
<feature type="transmembrane region" description="Helical" evidence="8">
    <location>
        <begin position="136"/>
        <end position="163"/>
    </location>
</feature>
<protein>
    <recommendedName>
        <fullName evidence="8">Probable membrane transporter protein</fullName>
    </recommendedName>
</protein>
<feature type="transmembrane region" description="Helical" evidence="8">
    <location>
        <begin position="98"/>
        <end position="116"/>
    </location>
</feature>
<dbReference type="EMBL" id="SIHO01000003">
    <property type="protein sequence ID" value="TFU01498.1"/>
    <property type="molecule type" value="Genomic_DNA"/>
</dbReference>
<organism evidence="9 10">
    <name type="scientific">Glacieibacterium arshaanense</name>
    <dbReference type="NCBI Taxonomy" id="2511025"/>
    <lineage>
        <taxon>Bacteria</taxon>
        <taxon>Pseudomonadati</taxon>
        <taxon>Pseudomonadota</taxon>
        <taxon>Alphaproteobacteria</taxon>
        <taxon>Sphingomonadales</taxon>
        <taxon>Sphingosinicellaceae</taxon>
        <taxon>Glacieibacterium</taxon>
    </lineage>
</organism>
<keyword evidence="10" id="KW-1185">Reference proteome</keyword>
<keyword evidence="7 8" id="KW-0472">Membrane</keyword>
<evidence type="ECO:0000256" key="5">
    <source>
        <dbReference type="ARBA" id="ARBA00022692"/>
    </source>
</evidence>
<keyword evidence="6 8" id="KW-1133">Transmembrane helix</keyword>
<evidence type="ECO:0000313" key="9">
    <source>
        <dbReference type="EMBL" id="TFU01498.1"/>
    </source>
</evidence>
<evidence type="ECO:0000256" key="3">
    <source>
        <dbReference type="ARBA" id="ARBA00022448"/>
    </source>
</evidence>
<evidence type="ECO:0000256" key="2">
    <source>
        <dbReference type="ARBA" id="ARBA00009142"/>
    </source>
</evidence>
<dbReference type="Pfam" id="PF01925">
    <property type="entry name" value="TauE"/>
    <property type="match status" value="1"/>
</dbReference>
<feature type="transmembrane region" description="Helical" evidence="8">
    <location>
        <begin position="70"/>
        <end position="91"/>
    </location>
</feature>
<dbReference type="PANTHER" id="PTHR30269">
    <property type="entry name" value="TRANSMEMBRANE PROTEIN YFCA"/>
    <property type="match status" value="1"/>
</dbReference>
<dbReference type="InterPro" id="IPR052017">
    <property type="entry name" value="TSUP"/>
</dbReference>
<keyword evidence="4 8" id="KW-1003">Cell membrane</keyword>
<reference evidence="9 10" key="1">
    <citation type="submission" date="2019-02" db="EMBL/GenBank/DDBJ databases">
        <title>Polymorphobacter sp. isolated from the lake at the Tibet of China.</title>
        <authorList>
            <person name="Li A."/>
        </authorList>
    </citation>
    <scope>NUCLEOTIDE SEQUENCE [LARGE SCALE GENOMIC DNA]</scope>
    <source>
        <strain evidence="9 10">DJ1R-1</strain>
    </source>
</reference>
<proteinExistence type="inferred from homology"/>
<keyword evidence="5 8" id="KW-0812">Transmembrane</keyword>
<comment type="caution">
    <text evidence="9">The sequence shown here is derived from an EMBL/GenBank/DDBJ whole genome shotgun (WGS) entry which is preliminary data.</text>
</comment>
<evidence type="ECO:0000256" key="4">
    <source>
        <dbReference type="ARBA" id="ARBA00022475"/>
    </source>
</evidence>
<gene>
    <name evidence="9" type="ORF">EUV02_12460</name>
</gene>
<evidence type="ECO:0000256" key="7">
    <source>
        <dbReference type="ARBA" id="ARBA00023136"/>
    </source>
</evidence>
<evidence type="ECO:0000256" key="6">
    <source>
        <dbReference type="ARBA" id="ARBA00022989"/>
    </source>
</evidence>
<comment type="similarity">
    <text evidence="2 8">Belongs to the 4-toluene sulfonate uptake permease (TSUP) (TC 2.A.102) family.</text>
</comment>
<dbReference type="GO" id="GO:0005886">
    <property type="term" value="C:plasma membrane"/>
    <property type="evidence" value="ECO:0007669"/>
    <property type="project" value="UniProtKB-SubCell"/>
</dbReference>